<gene>
    <name evidence="2" type="ORF">Pla133_13980</name>
</gene>
<dbReference type="InterPro" id="IPR027417">
    <property type="entry name" value="P-loop_NTPase"/>
</dbReference>
<evidence type="ECO:0000313" key="3">
    <source>
        <dbReference type="Proteomes" id="UP000316921"/>
    </source>
</evidence>
<dbReference type="AlphaFoldDB" id="A0A518BH69"/>
<protein>
    <submittedName>
        <fullName evidence="2">Uncharacterized protein</fullName>
    </submittedName>
</protein>
<feature type="region of interest" description="Disordered" evidence="1">
    <location>
        <begin position="239"/>
        <end position="261"/>
    </location>
</feature>
<name>A0A518BH69_9BACT</name>
<sequence length="1052" mass="115682">MDNDFITDDELFGDLDASRDRRQEARLAAELVFGEGPPEGSVIMVATSPRGPWRGVHTIDELVEQIVAGTARSIGMATMPSDLENGNRGGNGQAVSLQAFWMDVDCKDRGDYPPREVAAPLLADFPIQPSIVTNTGGGYHVFWALEEPLDLRDAKDRAVAERLSYGLQAYYRAQLRPRGFKLDRTQEMARVLMLAGGFHHKPDYGQDFQIRVVRQLSSFASYNPADLEWVAELGWQQADEDGELPPSGGSSGSSGPRRAGPYNPVVRRAVEALQQSWPIRGEVKDLVLPIFDRCPVCAGRRSKSPGHDLGTAHVQPGRGHLVCKRGNCEASEPGLPFEEWVPLVLPDHAPDLLAEWEAAKSVQLYRPGTTATSRSMSDAGSLRDVFDQALNFIDSPVPGAGSDQEAPPRSRVALLAPTTGSGKTRLIRKLVREGRQVIYAAPNHDLAAEFAEPFSESDFRVWHAKGAPTACRFPDAFRRYGARRDWRYTACEGCKHQVPTKDQCETWKDPGEVDLVVTSHDNLGAVREKLGDEWLVIVDEFPDVLDEEAIPAGDVRRCQVRVPGTPPGVIDALNRQLVDLENRGRAEMARLGTRQRETPIRWLEETLKADTEFGATFRLTLNLVSTLDKPDGEQLRTSSADPATMQHPSTARLWSVLARMTDPSGQVNEASEEVGFAGAITLREGENGIEWVLRRPSGVVMALDRAVILDATGGLNGSLLEALVGRESVGHFGLRVIEPALGHRRFHVKTGSMSKTQLGKEGDPAGRVTAALKNMLRQLPKDVVERLERPDVKIGLITHKSLVEQLERRLPEVLCGRWTVGYYGKDDRGTNRFEGVDALITVGDPYANIGSTSIEAELLDLHPGRRIEEHVQALLVQAHGRARSLRATRPQALIHLGRRLPCEWRDYQYEVIELPMGRPRTAPNERTRALLTARRRNRQPISSITIRQVECHELSAAGGMGETAYSFSPYVASPTMNDRTLRRMVADVAVDPAFGSPYTCFDCVTASGSLTLYAYEADPAAIPHAIEDHGITLREVQPRAAAVAPPLGGGGH</sequence>
<dbReference type="Proteomes" id="UP000316921">
    <property type="component" value="Chromosome"/>
</dbReference>
<dbReference type="SUPFAM" id="SSF52540">
    <property type="entry name" value="P-loop containing nucleoside triphosphate hydrolases"/>
    <property type="match status" value="1"/>
</dbReference>
<feature type="compositionally biased region" description="Low complexity" evidence="1">
    <location>
        <begin position="245"/>
        <end position="261"/>
    </location>
</feature>
<dbReference type="EMBL" id="CP036287">
    <property type="protein sequence ID" value="QDU66328.1"/>
    <property type="molecule type" value="Genomic_DNA"/>
</dbReference>
<keyword evidence="3" id="KW-1185">Reference proteome</keyword>
<dbReference type="KEGG" id="pbap:Pla133_13980"/>
<reference evidence="2 3" key="1">
    <citation type="submission" date="2019-02" db="EMBL/GenBank/DDBJ databases">
        <title>Deep-cultivation of Planctomycetes and their phenomic and genomic characterization uncovers novel biology.</title>
        <authorList>
            <person name="Wiegand S."/>
            <person name="Jogler M."/>
            <person name="Boedeker C."/>
            <person name="Pinto D."/>
            <person name="Vollmers J."/>
            <person name="Rivas-Marin E."/>
            <person name="Kohn T."/>
            <person name="Peeters S.H."/>
            <person name="Heuer A."/>
            <person name="Rast P."/>
            <person name="Oberbeckmann S."/>
            <person name="Bunk B."/>
            <person name="Jeske O."/>
            <person name="Meyerdierks A."/>
            <person name="Storesund J.E."/>
            <person name="Kallscheuer N."/>
            <person name="Luecker S."/>
            <person name="Lage O.M."/>
            <person name="Pohl T."/>
            <person name="Merkel B.J."/>
            <person name="Hornburger P."/>
            <person name="Mueller R.-W."/>
            <person name="Bruemmer F."/>
            <person name="Labrenz M."/>
            <person name="Spormann A.M."/>
            <person name="Op den Camp H."/>
            <person name="Overmann J."/>
            <person name="Amann R."/>
            <person name="Jetten M.S.M."/>
            <person name="Mascher T."/>
            <person name="Medema M.H."/>
            <person name="Devos D.P."/>
            <person name="Kaster A.-K."/>
            <person name="Ovreas L."/>
            <person name="Rohde M."/>
            <person name="Galperin M.Y."/>
            <person name="Jogler C."/>
        </authorList>
    </citation>
    <scope>NUCLEOTIDE SEQUENCE [LARGE SCALE GENOMIC DNA]</scope>
    <source>
        <strain evidence="2 3">Pla133</strain>
    </source>
</reference>
<evidence type="ECO:0000313" key="2">
    <source>
        <dbReference type="EMBL" id="QDU66328.1"/>
    </source>
</evidence>
<accession>A0A518BH69</accession>
<evidence type="ECO:0000256" key="1">
    <source>
        <dbReference type="SAM" id="MobiDB-lite"/>
    </source>
</evidence>
<dbReference type="RefSeq" id="WP_145063930.1">
    <property type="nucleotide sequence ID" value="NZ_CP036287.1"/>
</dbReference>
<organism evidence="2 3">
    <name type="scientific">Engelhardtia mirabilis</name>
    <dbReference type="NCBI Taxonomy" id="2528011"/>
    <lineage>
        <taxon>Bacteria</taxon>
        <taxon>Pseudomonadati</taxon>
        <taxon>Planctomycetota</taxon>
        <taxon>Planctomycetia</taxon>
        <taxon>Planctomycetia incertae sedis</taxon>
        <taxon>Engelhardtia</taxon>
    </lineage>
</organism>
<proteinExistence type="predicted"/>